<feature type="region of interest" description="Disordered" evidence="2">
    <location>
        <begin position="967"/>
        <end position="989"/>
    </location>
</feature>
<evidence type="ECO:0000313" key="5">
    <source>
        <dbReference type="Proteomes" id="UP000028990"/>
    </source>
</evidence>
<evidence type="ECO:0000259" key="3">
    <source>
        <dbReference type="PROSITE" id="PS50097"/>
    </source>
</evidence>
<evidence type="ECO:0000313" key="4">
    <source>
        <dbReference type="EMBL" id="KFO22154.1"/>
    </source>
</evidence>
<protein>
    <submittedName>
        <fullName evidence="4">Protein FAM22</fullName>
    </submittedName>
</protein>
<sequence length="1132" mass="123277">MCDGIEVVKGHKEYMSETKSLDCWRRRQRPNVFHLLRRVPCFYNDVDNVTQTRKRVMGHTVLLWTFQRSLQIQVQPVNPPAVIWAQTLLREPPVAYTELLISFSHLCPLHLTVTSGSEEGRGGRRRESLRMRKRVRERGKEEGHECLGIALQTCLLSNLTLCSWTGVSLWSQVFTLPTLLAARELMSVSMPVGMELEGASSLLQPDMTQKDGVILSPSSVLCPLPPAPVPVQQLHWEPFPPSGNAPLPQGKPLVVSHFPMTPVVAGHSGYGQTGPGPFNIPARTQGGRRRAGSLLTQSHVLSRAPFMSGSQGVRHGGVHHPALLPLSAAPMTTILPAPTGVSIQDHDGMWAKGLHPPAVPLVAQTVSGVNTGPLLSAPTGVSIQAHDGMWAKGLHPPAVPLVAQTVSGVNTGPLLPAPNGVSIHAHDGMWAKGLHPPAIPPVAPTVSGVNTGPLLPAPTGVSIQAHDGMWAKDLHPPAVPPVAPTVSGVNTGPLLPAPTGVSIQAHDGMWTKGLHPPAVPPVAPTVSGVNTGPLLPAPTGVSIQAHDGMWAKDLHPPAVPPVAPTVSGVNTGPPPHCNSAGVLGTSQTSGSAGHTSKSPSVYENFRFWQHLKTLLQRYLPHTPDMEVVSCFLMPVLRSLSRRKPTMSVEQGLRIGVHEWDHNSNYEHMIFYKLAEKQTESKAQAACPPTPKCQQPPETKAPDEIPPEAVREYIDIMDWLEEHHLLSMPVSKENQEEEQQQEEEEIVPDLDISSYCDELCSQDDFLTKVEAIINPQFLDAVESPDADLDIILATRQVLEEEHELTVDQDLAPRGTVALRAASPTGGPASCPDEDDEDFSSLSFLLASPRQLLPQIPGPEERMQQKYHQSFLKGSLLYRIGHSDTHSDTVLASFEDHRKNICDITLIVENVHFWAHKALLAASNEYFSMMFAEEEEIGQSIYMLEGMVADIFGIVLEFIYTGGEEKMAAEKDENCDPKTQDGQDCESRYSKRRIRRSTRLKDYKLPGDDKDRGSVKREIQLLVTDPVHNINFMPGPSQGISIVAPERSQNMTADQAANLTLLTRQPEQLQKLILSAQQEQTEHIESLDMIESQRGASETEPATVITPTKETGASSPPSGANRGAPVSSKCFRPC</sequence>
<accession>A0A091CS69</accession>
<dbReference type="InterPro" id="IPR024310">
    <property type="entry name" value="NUT"/>
</dbReference>
<reference evidence="4 5" key="1">
    <citation type="submission" date="2013-11" db="EMBL/GenBank/DDBJ databases">
        <title>The Damaraland mole rat (Fukomys damarensis) genome and evolution of African mole rats.</title>
        <authorList>
            <person name="Gladyshev V.N."/>
            <person name="Fang X."/>
        </authorList>
    </citation>
    <scope>NUCLEOTIDE SEQUENCE [LARGE SCALE GENOMIC DNA]</scope>
    <source>
        <tissue evidence="4">Liver</tissue>
    </source>
</reference>
<organism evidence="4 5">
    <name type="scientific">Fukomys damarensis</name>
    <name type="common">Damaraland mole rat</name>
    <name type="synonym">Cryptomys damarensis</name>
    <dbReference type="NCBI Taxonomy" id="885580"/>
    <lineage>
        <taxon>Eukaryota</taxon>
        <taxon>Metazoa</taxon>
        <taxon>Chordata</taxon>
        <taxon>Craniata</taxon>
        <taxon>Vertebrata</taxon>
        <taxon>Euteleostomi</taxon>
        <taxon>Mammalia</taxon>
        <taxon>Eutheria</taxon>
        <taxon>Euarchontoglires</taxon>
        <taxon>Glires</taxon>
        <taxon>Rodentia</taxon>
        <taxon>Hystricomorpha</taxon>
        <taxon>Bathyergidae</taxon>
        <taxon>Fukomys</taxon>
    </lineage>
</organism>
<dbReference type="InterPro" id="IPR024309">
    <property type="entry name" value="NUT_N"/>
</dbReference>
<dbReference type="InterPro" id="IPR011333">
    <property type="entry name" value="SKP1/BTB/POZ_sf"/>
</dbReference>
<dbReference type="AlphaFoldDB" id="A0A091CS69"/>
<dbReference type="SMART" id="SM00225">
    <property type="entry name" value="BTB"/>
    <property type="match status" value="1"/>
</dbReference>
<dbReference type="eggNOG" id="ENOG502RU0F">
    <property type="taxonomic scope" value="Eukaryota"/>
</dbReference>
<proteinExistence type="inferred from homology"/>
<feature type="region of interest" description="Disordered" evidence="2">
    <location>
        <begin position="1088"/>
        <end position="1132"/>
    </location>
</feature>
<feature type="domain" description="BTB" evidence="3">
    <location>
        <begin position="900"/>
        <end position="960"/>
    </location>
</feature>
<dbReference type="PANTHER" id="PTHR22879:SF14">
    <property type="entry name" value="NUT FAMILY MEMBER 2A-RELATED"/>
    <property type="match status" value="1"/>
</dbReference>
<name>A0A091CS69_FUKDA</name>
<gene>
    <name evidence="4" type="ORF">H920_16448</name>
</gene>
<evidence type="ECO:0000256" key="1">
    <source>
        <dbReference type="ARBA" id="ARBA00010586"/>
    </source>
</evidence>
<dbReference type="Proteomes" id="UP000028990">
    <property type="component" value="Unassembled WGS sequence"/>
</dbReference>
<dbReference type="Gene3D" id="3.30.710.10">
    <property type="entry name" value="Potassium Channel Kv1.1, Chain A"/>
    <property type="match status" value="1"/>
</dbReference>
<dbReference type="SUPFAM" id="SSF54695">
    <property type="entry name" value="POZ domain"/>
    <property type="match status" value="1"/>
</dbReference>
<dbReference type="PROSITE" id="PS50097">
    <property type="entry name" value="BTB"/>
    <property type="match status" value="1"/>
</dbReference>
<keyword evidence="5" id="KW-1185">Reference proteome</keyword>
<dbReference type="EMBL" id="KN124115">
    <property type="protein sequence ID" value="KFO22154.1"/>
    <property type="molecule type" value="Genomic_DNA"/>
</dbReference>
<dbReference type="Pfam" id="PF12881">
    <property type="entry name" value="NUT"/>
    <property type="match status" value="2"/>
</dbReference>
<feature type="compositionally biased region" description="Polar residues" evidence="2">
    <location>
        <begin position="1103"/>
        <end position="1116"/>
    </location>
</feature>
<dbReference type="PANTHER" id="PTHR22879">
    <property type="entry name" value="NUT FAMILY MEMBER 1"/>
    <property type="match status" value="1"/>
</dbReference>
<evidence type="ECO:0000256" key="2">
    <source>
        <dbReference type="SAM" id="MobiDB-lite"/>
    </source>
</evidence>
<feature type="compositionally biased region" description="Basic and acidic residues" evidence="2">
    <location>
        <begin position="967"/>
        <end position="987"/>
    </location>
</feature>
<dbReference type="Pfam" id="PF00651">
    <property type="entry name" value="BTB"/>
    <property type="match status" value="1"/>
</dbReference>
<comment type="similarity">
    <text evidence="1">Belongs to the NUT family.</text>
</comment>
<dbReference type="InterPro" id="IPR000210">
    <property type="entry name" value="BTB/POZ_dom"/>
</dbReference>
<feature type="region of interest" description="Disordered" evidence="2">
    <location>
        <begin position="684"/>
        <end position="703"/>
    </location>
</feature>